<dbReference type="RefSeq" id="WP_159439458.1">
    <property type="nucleotide sequence ID" value="NZ_AP024907.1"/>
</dbReference>
<evidence type="ECO:0000256" key="1">
    <source>
        <dbReference type="ARBA" id="ARBA00007734"/>
    </source>
</evidence>
<evidence type="ECO:0000259" key="3">
    <source>
        <dbReference type="Pfam" id="PF01464"/>
    </source>
</evidence>
<dbReference type="InterPro" id="IPR012289">
    <property type="entry name" value="Lytic_TGlycosylase_superhlx_L"/>
</dbReference>
<dbReference type="CDD" id="cd13401">
    <property type="entry name" value="Slt70-like"/>
    <property type="match status" value="1"/>
</dbReference>
<dbReference type="Pfam" id="PF14718">
    <property type="entry name" value="SLT_L"/>
    <property type="match status" value="1"/>
</dbReference>
<organism evidence="5 6">
    <name type="scientific">Vibrio spartinae</name>
    <dbReference type="NCBI Taxonomy" id="1918945"/>
    <lineage>
        <taxon>Bacteria</taxon>
        <taxon>Pseudomonadati</taxon>
        <taxon>Pseudomonadota</taxon>
        <taxon>Gammaproteobacteria</taxon>
        <taxon>Vibrionales</taxon>
        <taxon>Vibrionaceae</taxon>
        <taxon>Vibrio</taxon>
    </lineage>
</organism>
<dbReference type="EMBL" id="FSSB01000011">
    <property type="protein sequence ID" value="SIO94342.1"/>
    <property type="molecule type" value="Genomic_DNA"/>
</dbReference>
<dbReference type="SUPFAM" id="SSF53955">
    <property type="entry name" value="Lysozyme-like"/>
    <property type="match status" value="1"/>
</dbReference>
<name>A0A1N6M4I6_9VIBR</name>
<accession>A0A1N6M4I6</accession>
<dbReference type="GO" id="GO:0004553">
    <property type="term" value="F:hydrolase activity, hydrolyzing O-glycosyl compounds"/>
    <property type="evidence" value="ECO:0007669"/>
    <property type="project" value="InterPro"/>
</dbReference>
<dbReference type="AlphaFoldDB" id="A0A1N6M4I6"/>
<dbReference type="Proteomes" id="UP000184774">
    <property type="component" value="Unassembled WGS sequence"/>
</dbReference>
<keyword evidence="5" id="KW-0456">Lyase</keyword>
<feature type="domain" description="Transglycosylase SLT" evidence="3">
    <location>
        <begin position="510"/>
        <end position="615"/>
    </location>
</feature>
<dbReference type="InterPro" id="IPR008939">
    <property type="entry name" value="Lytic_TGlycosylase_superhlx_U"/>
</dbReference>
<dbReference type="Gene3D" id="1.10.1240.20">
    <property type="entry name" value="Lytic transglycosylase, superhelical linker domain"/>
    <property type="match status" value="1"/>
</dbReference>
<dbReference type="Pfam" id="PF01464">
    <property type="entry name" value="SLT"/>
    <property type="match status" value="1"/>
</dbReference>
<dbReference type="GO" id="GO:0042597">
    <property type="term" value="C:periplasmic space"/>
    <property type="evidence" value="ECO:0007669"/>
    <property type="project" value="InterPro"/>
</dbReference>
<dbReference type="EC" id="4.2.2.-" evidence="5"/>
<evidence type="ECO:0000313" key="5">
    <source>
        <dbReference type="EMBL" id="SIO94342.1"/>
    </source>
</evidence>
<protein>
    <submittedName>
        <fullName evidence="5">Soluble lytic murein transglycosylase</fullName>
        <ecNumber evidence="5">4.2.2.-</ecNumber>
    </submittedName>
</protein>
<keyword evidence="2" id="KW-0732">Signal</keyword>
<feature type="domain" description="Lytic transglycosylase superhelical linker" evidence="4">
    <location>
        <begin position="430"/>
        <end position="494"/>
    </location>
</feature>
<evidence type="ECO:0000256" key="2">
    <source>
        <dbReference type="ARBA" id="ARBA00022729"/>
    </source>
</evidence>
<dbReference type="InterPro" id="IPR023346">
    <property type="entry name" value="Lysozyme-like_dom_sf"/>
</dbReference>
<dbReference type="SUPFAM" id="SSF48435">
    <property type="entry name" value="Bacterial muramidases"/>
    <property type="match status" value="1"/>
</dbReference>
<sequence length="666" mass="77857">MARMLKSRFRGVGPIISLMNGSWRRVILPMVLGGFIGSCFAPRSFAQSDLTLAQQRQLYERAQLWLDQKEVKKYHRIRDQLLDYPLTPYLDYRSILVNIGDKPPLVIKNFIDSHRHFPFAGRISAPYLDALAQQKKWSVLLTYQKSIPKQEKYRCYYYTAMWHTGSKNQAYQGAESLWLSGDSVDDACDFLFSQWRKTRFFTDQQVIDRMFLAFEQRNFSLMKYLNRQLKTDQVHVQAQRLLDVYRHPKRVLTLMSEDALSADDSKTVLLGLKKWAAAKPMVVYSLLAQHQLTLLTAEEQNHLALYVARQLLDEQSASGMTEWRDQVIATSGDVPLIEQRIRQAIRRGDWHHIHRWIGYLPESQQQLPKWQFWLGRSEIESGNEAEGINKLAALTELRSFYGVAASKILQQPFVYRTSTLNYNSDLIEPYQKALIRIEELIEREKIVASKSEWRWLLRRVSVEERAMLARYAATAHWYHLAVVASIQAKLWANLDLRFPRAYLKWFEFFGNKNNVDPISLMSLARQESAMDIAAHSPVGAKGLMQIMPSTARHVAKKYRLQYHRASELFNVEKNIELGSQYLHELLTRYDGNRVLAFAAYNAGPYRVDQWLKASDGELDVYRFIESIPFYETRGYVQNVLMFENYYRYLMGVKGDFLQHIEVETKY</sequence>
<dbReference type="OrthoDB" id="92254at2"/>
<evidence type="ECO:0000313" key="6">
    <source>
        <dbReference type="Proteomes" id="UP000184774"/>
    </source>
</evidence>
<dbReference type="PANTHER" id="PTHR37423">
    <property type="entry name" value="SOLUBLE LYTIC MUREIN TRANSGLYCOSYLASE-RELATED"/>
    <property type="match status" value="1"/>
</dbReference>
<comment type="similarity">
    <text evidence="1">Belongs to the transglycosylase Slt family.</text>
</comment>
<dbReference type="GO" id="GO:0016829">
    <property type="term" value="F:lyase activity"/>
    <property type="evidence" value="ECO:0007669"/>
    <property type="project" value="UniProtKB-KW"/>
</dbReference>
<dbReference type="InterPro" id="IPR037061">
    <property type="entry name" value="Lytic_TGlycoase_superhlx_L_sf"/>
</dbReference>
<dbReference type="InterPro" id="IPR008258">
    <property type="entry name" value="Transglycosylase_SLT_dom_1"/>
</dbReference>
<dbReference type="PANTHER" id="PTHR37423:SF5">
    <property type="entry name" value="SOLUBLE LYTIC MUREIN TRANSGLYCOSYLASE"/>
    <property type="match status" value="1"/>
</dbReference>
<evidence type="ECO:0000259" key="4">
    <source>
        <dbReference type="Pfam" id="PF14718"/>
    </source>
</evidence>
<dbReference type="Gene3D" id="1.25.20.10">
    <property type="entry name" value="Bacterial muramidases"/>
    <property type="match status" value="1"/>
</dbReference>
<dbReference type="Gene3D" id="1.10.530.10">
    <property type="match status" value="1"/>
</dbReference>
<proteinExistence type="inferred from homology"/>
<reference evidence="5 6" key="1">
    <citation type="submission" date="2016-12" db="EMBL/GenBank/DDBJ databases">
        <authorList>
            <person name="Song W.-J."/>
            <person name="Kurnit D.M."/>
        </authorList>
    </citation>
    <scope>NUCLEOTIDE SEQUENCE [LARGE SCALE GENOMIC DNA]</scope>
    <source>
        <strain evidence="5 6">CECT 9026</strain>
    </source>
</reference>
<gene>
    <name evidence="5" type="primary">slt</name>
    <name evidence="5" type="ORF">VSP9026_02033</name>
</gene>